<dbReference type="PANTHER" id="PTHR46557:SF1">
    <property type="entry name" value="SERINE_THREONINE-PROTEIN PHOSPHATASE 1 REGULATORY SUBUNIT 10"/>
    <property type="match status" value="1"/>
</dbReference>
<feature type="region of interest" description="Disordered" evidence="1">
    <location>
        <begin position="24"/>
        <end position="82"/>
    </location>
</feature>
<evidence type="ECO:0000256" key="1">
    <source>
        <dbReference type="SAM" id="MobiDB-lite"/>
    </source>
</evidence>
<reference evidence="2" key="1">
    <citation type="submission" date="2017-07" db="EMBL/GenBank/DDBJ databases">
        <authorList>
            <person name="Mikheyev A."/>
            <person name="Grau M."/>
        </authorList>
    </citation>
    <scope>NUCLEOTIDE SEQUENCE</scope>
    <source>
        <tissue evidence="2">Venom_gland</tissue>
    </source>
</reference>
<evidence type="ECO:0000313" key="2">
    <source>
        <dbReference type="EMBL" id="LAA48508.1"/>
    </source>
</evidence>
<protein>
    <submittedName>
        <fullName evidence="2">Uncharacterized protein</fullName>
    </submittedName>
</protein>
<dbReference type="GO" id="GO:0072357">
    <property type="term" value="C:PTW/PP1 phosphatase complex"/>
    <property type="evidence" value="ECO:0007669"/>
    <property type="project" value="TreeGrafter"/>
</dbReference>
<organism evidence="2">
    <name type="scientific">Micrurus corallinus</name>
    <name type="common">Brazilian coral snake</name>
    <dbReference type="NCBI Taxonomy" id="54390"/>
    <lineage>
        <taxon>Eukaryota</taxon>
        <taxon>Metazoa</taxon>
        <taxon>Chordata</taxon>
        <taxon>Craniata</taxon>
        <taxon>Vertebrata</taxon>
        <taxon>Euteleostomi</taxon>
        <taxon>Lepidosauria</taxon>
        <taxon>Squamata</taxon>
        <taxon>Bifurcata</taxon>
        <taxon>Unidentata</taxon>
        <taxon>Episquamata</taxon>
        <taxon>Toxicofera</taxon>
        <taxon>Serpentes</taxon>
        <taxon>Colubroidea</taxon>
        <taxon>Elapidae</taxon>
        <taxon>Elapinae</taxon>
        <taxon>Micrurus</taxon>
    </lineage>
</organism>
<dbReference type="GO" id="GO:0000785">
    <property type="term" value="C:chromatin"/>
    <property type="evidence" value="ECO:0007669"/>
    <property type="project" value="TreeGrafter"/>
</dbReference>
<dbReference type="EMBL" id="IACJ01069977">
    <property type="protein sequence ID" value="LAA48508.1"/>
    <property type="molecule type" value="Transcribed_RNA"/>
</dbReference>
<dbReference type="PANTHER" id="PTHR46557">
    <property type="entry name" value="SERINE/THREONINE-PROTEIN PHOSPHATASE 1 REGULATORY SUBUNIT 10-RELATED"/>
    <property type="match status" value="1"/>
</dbReference>
<feature type="compositionally biased region" description="Basic and acidic residues" evidence="1">
    <location>
        <begin position="43"/>
        <end position="65"/>
    </location>
</feature>
<sequence length="116" mass="13159">MAFLCRLRGSTVGQFFFVSRCSTVSQDQRKPLNRNKAPSIQEKPQETKSEVKPEEAPEKKKEKPKSLRTTAPSHAKFRSTGLEMETPSLIPVKKNINTAVAPDKYSFKPIPLKRQM</sequence>
<dbReference type="AlphaFoldDB" id="A0A2D4FLZ9"/>
<proteinExistence type="predicted"/>
<reference evidence="2" key="2">
    <citation type="submission" date="2017-11" db="EMBL/GenBank/DDBJ databases">
        <title>Coralsnake Venomics: Analyses of Venom Gland Transcriptomes and Proteomes of Six Brazilian Taxa.</title>
        <authorList>
            <person name="Aird S.D."/>
            <person name="Jorge da Silva N."/>
            <person name="Qiu L."/>
            <person name="Villar-Briones A."/>
            <person name="Aparecida-Saddi V."/>
            <person name="Campos-Telles M.P."/>
            <person name="Grau M."/>
            <person name="Mikheyev A.S."/>
        </authorList>
    </citation>
    <scope>NUCLEOTIDE SEQUENCE</scope>
    <source>
        <tissue evidence="2">Venom_gland</tissue>
    </source>
</reference>
<name>A0A2D4FLZ9_MICCO</name>
<accession>A0A2D4FLZ9</accession>
<dbReference type="GO" id="GO:0008157">
    <property type="term" value="F:protein phosphatase 1 binding"/>
    <property type="evidence" value="ECO:0007669"/>
    <property type="project" value="TreeGrafter"/>
</dbReference>